<feature type="non-terminal residue" evidence="15">
    <location>
        <position position="359"/>
    </location>
</feature>
<dbReference type="Pfam" id="PF00905">
    <property type="entry name" value="Transpeptidase"/>
    <property type="match status" value="1"/>
</dbReference>
<comment type="caution">
    <text evidence="15">The sequence shown here is derived from an EMBL/GenBank/DDBJ whole genome shotgun (WGS) entry which is preliminary data.</text>
</comment>
<comment type="subcellular location">
    <subcellularLocation>
        <location evidence="2">Cell membrane</location>
    </subcellularLocation>
    <subcellularLocation>
        <location evidence="1">Membrane</location>
        <topology evidence="1">Single-pass membrane protein</topology>
    </subcellularLocation>
</comment>
<dbReference type="NCBIfam" id="TIGR03423">
    <property type="entry name" value="pbp2_mrdA"/>
    <property type="match status" value="1"/>
</dbReference>
<gene>
    <name evidence="15" type="ORF">S12H4_17015</name>
</gene>
<dbReference type="GO" id="GO:0071972">
    <property type="term" value="F:peptidoglycan L,D-transpeptidase activity"/>
    <property type="evidence" value="ECO:0007669"/>
    <property type="project" value="TreeGrafter"/>
</dbReference>
<dbReference type="InterPro" id="IPR050515">
    <property type="entry name" value="Beta-lactam/transpept"/>
</dbReference>
<dbReference type="Gene3D" id="3.40.710.10">
    <property type="entry name" value="DD-peptidase/beta-lactamase superfamily"/>
    <property type="match status" value="1"/>
</dbReference>
<evidence type="ECO:0000256" key="4">
    <source>
        <dbReference type="ARBA" id="ARBA00022519"/>
    </source>
</evidence>
<dbReference type="EMBL" id="BARW01008275">
    <property type="protein sequence ID" value="GAI82593.1"/>
    <property type="molecule type" value="Genomic_DNA"/>
</dbReference>
<evidence type="ECO:0008006" key="16">
    <source>
        <dbReference type="Google" id="ProtNLM"/>
    </source>
</evidence>
<dbReference type="InterPro" id="IPR036138">
    <property type="entry name" value="PBP_dimer_sf"/>
</dbReference>
<dbReference type="InterPro" id="IPR005311">
    <property type="entry name" value="PBP_dimer"/>
</dbReference>
<dbReference type="GO" id="GO:0008360">
    <property type="term" value="P:regulation of cell shape"/>
    <property type="evidence" value="ECO:0007669"/>
    <property type="project" value="UniProtKB-KW"/>
</dbReference>
<keyword evidence="8" id="KW-0133">Cell shape</keyword>
<keyword evidence="10" id="KW-1133">Transmembrane helix</keyword>
<evidence type="ECO:0000256" key="6">
    <source>
        <dbReference type="ARBA" id="ARBA00022692"/>
    </source>
</evidence>
<dbReference type="InterPro" id="IPR001460">
    <property type="entry name" value="PCN-bd_Tpept"/>
</dbReference>
<sequence>GYVGEISRGELERDISSDYKPGDMVGKYGIERYMGKYLRGESGGKQVEVNVAGRELKVLGKIDPVPGYNVVLTIDSYLQNIAWDALEEKAGSVIVMDPRDGAVLAMVSRPSFDPNLFNRGISIGNWEKLLNNPLHPMENRSVSGQYPPGSTYKLIVAAAALEEGLITPETSFFCSGTFKLGNRTFRDWKRGGHGKISLHRAITESCDVYFYNLGKLIGVSKLAEYARGFGLGAKTGIGFSGEKKGLVPTKEWKLNRFGEPWQIGETICLAIGQGFILVTPMQLLNAYCALANGGTLYVPRIVRRIGTTEDQVVKKFDPVIKSHIPVSKRNIEILKQALWGVVNEQGGTGQALKRKEEDV</sequence>
<protein>
    <recommendedName>
        <fullName evidence="16">Penicillin-binding protein 2</fullName>
    </recommendedName>
</protein>
<organism evidence="15">
    <name type="scientific">marine sediment metagenome</name>
    <dbReference type="NCBI Taxonomy" id="412755"/>
    <lineage>
        <taxon>unclassified sequences</taxon>
        <taxon>metagenomes</taxon>
        <taxon>ecological metagenomes</taxon>
    </lineage>
</organism>
<name>X1RPM3_9ZZZZ</name>
<keyword evidence="7" id="KW-0378">Hydrolase</keyword>
<evidence type="ECO:0000256" key="7">
    <source>
        <dbReference type="ARBA" id="ARBA00022801"/>
    </source>
</evidence>
<evidence type="ECO:0000256" key="12">
    <source>
        <dbReference type="ARBA" id="ARBA00023316"/>
    </source>
</evidence>
<evidence type="ECO:0000313" key="15">
    <source>
        <dbReference type="EMBL" id="GAI82593.1"/>
    </source>
</evidence>
<evidence type="ECO:0000256" key="3">
    <source>
        <dbReference type="ARBA" id="ARBA00022475"/>
    </source>
</evidence>
<keyword evidence="11" id="KW-0472">Membrane</keyword>
<dbReference type="GO" id="GO:0071555">
    <property type="term" value="P:cell wall organization"/>
    <property type="evidence" value="ECO:0007669"/>
    <property type="project" value="UniProtKB-KW"/>
</dbReference>
<keyword evidence="6" id="KW-0812">Transmembrane</keyword>
<dbReference type="GO" id="GO:0005886">
    <property type="term" value="C:plasma membrane"/>
    <property type="evidence" value="ECO:0007669"/>
    <property type="project" value="UniProtKB-SubCell"/>
</dbReference>
<keyword evidence="3" id="KW-1003">Cell membrane</keyword>
<proteinExistence type="predicted"/>
<evidence type="ECO:0000259" key="14">
    <source>
        <dbReference type="Pfam" id="PF03717"/>
    </source>
</evidence>
<dbReference type="GO" id="GO:0008658">
    <property type="term" value="F:penicillin binding"/>
    <property type="evidence" value="ECO:0007669"/>
    <property type="project" value="InterPro"/>
</dbReference>
<dbReference type="InterPro" id="IPR012338">
    <property type="entry name" value="Beta-lactam/transpept-like"/>
</dbReference>
<evidence type="ECO:0000259" key="13">
    <source>
        <dbReference type="Pfam" id="PF00905"/>
    </source>
</evidence>
<dbReference type="GO" id="GO:0009002">
    <property type="term" value="F:serine-type D-Ala-D-Ala carboxypeptidase activity"/>
    <property type="evidence" value="ECO:0007669"/>
    <property type="project" value="InterPro"/>
</dbReference>
<evidence type="ECO:0000256" key="8">
    <source>
        <dbReference type="ARBA" id="ARBA00022960"/>
    </source>
</evidence>
<feature type="non-terminal residue" evidence="15">
    <location>
        <position position="1"/>
    </location>
</feature>
<dbReference type="InterPro" id="IPR017790">
    <property type="entry name" value="Penicillin-binding_protein_2"/>
</dbReference>
<feature type="domain" description="Penicillin-binding protein dimerisation" evidence="14">
    <location>
        <begin position="1"/>
        <end position="58"/>
    </location>
</feature>
<evidence type="ECO:0000256" key="1">
    <source>
        <dbReference type="ARBA" id="ARBA00004167"/>
    </source>
</evidence>
<keyword evidence="5" id="KW-0645">Protease</keyword>
<dbReference type="GO" id="GO:0009252">
    <property type="term" value="P:peptidoglycan biosynthetic process"/>
    <property type="evidence" value="ECO:0007669"/>
    <property type="project" value="UniProtKB-KW"/>
</dbReference>
<evidence type="ECO:0000256" key="9">
    <source>
        <dbReference type="ARBA" id="ARBA00022984"/>
    </source>
</evidence>
<keyword evidence="4" id="KW-0997">Cell inner membrane</keyword>
<reference evidence="15" key="1">
    <citation type="journal article" date="2014" name="Front. Microbiol.">
        <title>High frequency of phylogenetically diverse reductive dehalogenase-homologous genes in deep subseafloor sedimentary metagenomes.</title>
        <authorList>
            <person name="Kawai M."/>
            <person name="Futagami T."/>
            <person name="Toyoda A."/>
            <person name="Takaki Y."/>
            <person name="Nishi S."/>
            <person name="Hori S."/>
            <person name="Arai W."/>
            <person name="Tsubouchi T."/>
            <person name="Morono Y."/>
            <person name="Uchiyama I."/>
            <person name="Ito T."/>
            <person name="Fujiyama A."/>
            <person name="Inagaki F."/>
            <person name="Takami H."/>
        </authorList>
    </citation>
    <scope>NUCLEOTIDE SEQUENCE</scope>
    <source>
        <strain evidence="15">Expedition CK06-06</strain>
    </source>
</reference>
<dbReference type="Gene3D" id="3.90.1310.10">
    <property type="entry name" value="Penicillin-binding protein 2a (Domain 2)"/>
    <property type="match status" value="1"/>
</dbReference>
<dbReference type="Pfam" id="PF03717">
    <property type="entry name" value="PBP_dimer"/>
    <property type="match status" value="1"/>
</dbReference>
<evidence type="ECO:0000256" key="11">
    <source>
        <dbReference type="ARBA" id="ARBA00023136"/>
    </source>
</evidence>
<dbReference type="AlphaFoldDB" id="X1RPM3"/>
<dbReference type="GO" id="GO:0006508">
    <property type="term" value="P:proteolysis"/>
    <property type="evidence" value="ECO:0007669"/>
    <property type="project" value="UniProtKB-KW"/>
</dbReference>
<dbReference type="PANTHER" id="PTHR30627">
    <property type="entry name" value="PEPTIDOGLYCAN D,D-TRANSPEPTIDASE"/>
    <property type="match status" value="1"/>
</dbReference>
<dbReference type="SUPFAM" id="SSF56519">
    <property type="entry name" value="Penicillin binding protein dimerisation domain"/>
    <property type="match status" value="1"/>
</dbReference>
<dbReference type="SUPFAM" id="SSF56601">
    <property type="entry name" value="beta-lactamase/transpeptidase-like"/>
    <property type="match status" value="1"/>
</dbReference>
<dbReference type="PANTHER" id="PTHR30627:SF2">
    <property type="entry name" value="PEPTIDOGLYCAN D,D-TRANSPEPTIDASE MRDA"/>
    <property type="match status" value="1"/>
</dbReference>
<accession>X1RPM3</accession>
<feature type="domain" description="Penicillin-binding protein transpeptidase" evidence="13">
    <location>
        <begin position="91"/>
        <end position="353"/>
    </location>
</feature>
<evidence type="ECO:0000256" key="2">
    <source>
        <dbReference type="ARBA" id="ARBA00004236"/>
    </source>
</evidence>
<evidence type="ECO:0000256" key="10">
    <source>
        <dbReference type="ARBA" id="ARBA00022989"/>
    </source>
</evidence>
<keyword evidence="12" id="KW-0961">Cell wall biogenesis/degradation</keyword>
<evidence type="ECO:0000256" key="5">
    <source>
        <dbReference type="ARBA" id="ARBA00022670"/>
    </source>
</evidence>
<keyword evidence="9" id="KW-0573">Peptidoglycan synthesis</keyword>